<dbReference type="GO" id="GO:0016787">
    <property type="term" value="F:hydrolase activity"/>
    <property type="evidence" value="ECO:0007669"/>
    <property type="project" value="UniProtKB-KW"/>
</dbReference>
<dbReference type="RefSeq" id="WP_142619283.1">
    <property type="nucleotide sequence ID" value="NZ_VIRM01000014.1"/>
</dbReference>
<dbReference type="Proteomes" id="UP000316541">
    <property type="component" value="Unassembled WGS sequence"/>
</dbReference>
<protein>
    <submittedName>
        <fullName evidence="2">MBL fold metallo-hydrolase</fullName>
    </submittedName>
</protein>
<accession>A0A544YVY5</accession>
<sequence length="210" mass="22981">MKLTKLGHACWRLEKDGRTLVIDPGAFSGQGLLDGADAVLITHEHFDHVDVNLFKDASPNLEVYTCQAVADQLGQIPAKVQVVTHGDAFDTAGFRVRAVGEWHAINLPDVLPVQNVGFFMDDEVFYPGDALTPPGTDVPTLLVPTNAPWLKGAEMIMYLRYLRPARAYSTHDGLVNDIGATLIDNWLGMEAGKQKADFRRIPVGDSVELS</sequence>
<proteinExistence type="predicted"/>
<evidence type="ECO:0000313" key="3">
    <source>
        <dbReference type="Proteomes" id="UP000316541"/>
    </source>
</evidence>
<dbReference type="PANTHER" id="PTHR43546">
    <property type="entry name" value="UPF0173 METAL-DEPENDENT HYDROLASE MJ1163-RELATED"/>
    <property type="match status" value="1"/>
</dbReference>
<dbReference type="SUPFAM" id="SSF56281">
    <property type="entry name" value="Metallo-hydrolase/oxidoreductase"/>
    <property type="match status" value="1"/>
</dbReference>
<evidence type="ECO:0000313" key="2">
    <source>
        <dbReference type="EMBL" id="TQS20916.1"/>
    </source>
</evidence>
<dbReference type="InterPro" id="IPR001279">
    <property type="entry name" value="Metallo-B-lactamas"/>
</dbReference>
<comment type="caution">
    <text evidence="2">The sequence shown here is derived from an EMBL/GenBank/DDBJ whole genome shotgun (WGS) entry which is preliminary data.</text>
</comment>
<dbReference type="Pfam" id="PF13483">
    <property type="entry name" value="Lactamase_B_3"/>
    <property type="match status" value="1"/>
</dbReference>
<feature type="domain" description="Metallo-beta-lactamase" evidence="1">
    <location>
        <begin position="7"/>
        <end position="171"/>
    </location>
</feature>
<evidence type="ECO:0000259" key="1">
    <source>
        <dbReference type="SMART" id="SM00849"/>
    </source>
</evidence>
<dbReference type="PANTHER" id="PTHR43546:SF3">
    <property type="entry name" value="UPF0173 METAL-DEPENDENT HYDROLASE MJ1163"/>
    <property type="match status" value="1"/>
</dbReference>
<gene>
    <name evidence="2" type="ORF">FLX08_14100</name>
</gene>
<keyword evidence="2" id="KW-0378">Hydrolase</keyword>
<organism evidence="2 3">
    <name type="scientific">Microbispora hainanensis</name>
    <dbReference type="NCBI Taxonomy" id="568844"/>
    <lineage>
        <taxon>Bacteria</taxon>
        <taxon>Bacillati</taxon>
        <taxon>Actinomycetota</taxon>
        <taxon>Actinomycetes</taxon>
        <taxon>Streptosporangiales</taxon>
        <taxon>Streptosporangiaceae</taxon>
        <taxon>Microbispora</taxon>
    </lineage>
</organism>
<dbReference type="SMART" id="SM00849">
    <property type="entry name" value="Lactamase_B"/>
    <property type="match status" value="1"/>
</dbReference>
<name>A0A544YVY5_9ACTN</name>
<dbReference type="AlphaFoldDB" id="A0A544YVY5"/>
<dbReference type="EMBL" id="VIRM01000014">
    <property type="protein sequence ID" value="TQS20916.1"/>
    <property type="molecule type" value="Genomic_DNA"/>
</dbReference>
<dbReference type="InterPro" id="IPR036866">
    <property type="entry name" value="RibonucZ/Hydroxyglut_hydro"/>
</dbReference>
<dbReference type="InterPro" id="IPR050114">
    <property type="entry name" value="UPF0173_UPF0282_UlaG_hydrolase"/>
</dbReference>
<reference evidence="2 3" key="1">
    <citation type="submission" date="2019-07" db="EMBL/GenBank/DDBJ databases">
        <title>Microbispora hainanensis DSM 45428.</title>
        <authorList>
            <person name="Thawai C."/>
        </authorList>
    </citation>
    <scope>NUCLEOTIDE SEQUENCE [LARGE SCALE GENOMIC DNA]</scope>
    <source>
        <strain evidence="2 3">DSM 45428</strain>
    </source>
</reference>
<dbReference type="Gene3D" id="3.60.15.10">
    <property type="entry name" value="Ribonuclease Z/Hydroxyacylglutathione hydrolase-like"/>
    <property type="match status" value="1"/>
</dbReference>